<dbReference type="EMBL" id="FNJN01000007">
    <property type="protein sequence ID" value="SDP32881.1"/>
    <property type="molecule type" value="Genomic_DNA"/>
</dbReference>
<evidence type="ECO:0000313" key="2">
    <source>
        <dbReference type="EMBL" id="SDP32881.1"/>
    </source>
</evidence>
<dbReference type="Proteomes" id="UP000186456">
    <property type="component" value="Unassembled WGS sequence"/>
</dbReference>
<keyword evidence="1" id="KW-1133">Transmembrane helix</keyword>
<name>A0A1H0RTK4_MICTS</name>
<proteinExistence type="predicted"/>
<evidence type="ECO:0008006" key="4">
    <source>
        <dbReference type="Google" id="ProtNLM"/>
    </source>
</evidence>
<evidence type="ECO:0000313" key="3">
    <source>
        <dbReference type="Proteomes" id="UP000186456"/>
    </source>
</evidence>
<organism evidence="2 3">
    <name type="scientific">Microbacterium testaceum (strain StLB037)</name>
    <dbReference type="NCBI Taxonomy" id="979556"/>
    <lineage>
        <taxon>Bacteria</taxon>
        <taxon>Bacillati</taxon>
        <taxon>Actinomycetota</taxon>
        <taxon>Actinomycetes</taxon>
        <taxon>Micrococcales</taxon>
        <taxon>Microbacteriaceae</taxon>
        <taxon>Microbacterium</taxon>
    </lineage>
</organism>
<dbReference type="RefSeq" id="WP_074696758.1">
    <property type="nucleotide sequence ID" value="NZ_FNJN01000007.1"/>
</dbReference>
<reference evidence="2 3" key="1">
    <citation type="submission" date="2016-10" db="EMBL/GenBank/DDBJ databases">
        <authorList>
            <person name="de Groot N.N."/>
        </authorList>
    </citation>
    <scope>NUCLEOTIDE SEQUENCE [LARGE SCALE GENOMIC DNA]</scope>
    <source>
        <strain evidence="2 3">StLB037</strain>
    </source>
</reference>
<evidence type="ECO:0000256" key="1">
    <source>
        <dbReference type="SAM" id="Phobius"/>
    </source>
</evidence>
<feature type="transmembrane region" description="Helical" evidence="1">
    <location>
        <begin position="20"/>
        <end position="49"/>
    </location>
</feature>
<dbReference type="Gene3D" id="2.160.20.120">
    <property type="match status" value="1"/>
</dbReference>
<sequence length="274" mass="27129">MTSPTPLTPPTAPSRHGVPFFVSLATIVVGACVLAGTVIGTGVTAAATLRDSGSGYAMSETATDGLTDLDVDVAGGSLTIAYGDVSEAQLDVGSGADGWTFERKGSTLRVSSPQTNFVGWSNGAGSATLVLPRASATTNLDARIQVAGGALSVDADFGSLNVQLAGGDVDLAGDVRTLDVSVSGGSASGTLTGVGDATFEVAGGSLASTLAGDAPARTRITVTAGSADITLPDEEYNVTTDSGLGRIDNRLRTSSSATAVVDVEASLGQVSLRS</sequence>
<accession>A0A1H0RTK4</accession>
<dbReference type="AlphaFoldDB" id="A0A1H0RTK4"/>
<keyword evidence="1" id="KW-0812">Transmembrane</keyword>
<keyword evidence="1" id="KW-0472">Membrane</keyword>
<protein>
    <recommendedName>
        <fullName evidence="4">Adhesin domain-containing protein</fullName>
    </recommendedName>
</protein>
<gene>
    <name evidence="2" type="ORF">SAMN04487788_3063</name>
</gene>